<name>A0ABQ5YEC2_9NEIS</name>
<dbReference type="EMBL" id="BSOG01000001">
    <property type="protein sequence ID" value="GLR12229.1"/>
    <property type="molecule type" value="Genomic_DNA"/>
</dbReference>
<feature type="region of interest" description="Disordered" evidence="1">
    <location>
        <begin position="1"/>
        <end position="66"/>
    </location>
</feature>
<comment type="caution">
    <text evidence="2">The sequence shown here is derived from an EMBL/GenBank/DDBJ whole genome shotgun (WGS) entry which is preliminary data.</text>
</comment>
<feature type="compositionally biased region" description="Polar residues" evidence="1">
    <location>
        <begin position="44"/>
        <end position="55"/>
    </location>
</feature>
<evidence type="ECO:0000313" key="2">
    <source>
        <dbReference type="EMBL" id="GLR12229.1"/>
    </source>
</evidence>
<proteinExistence type="predicted"/>
<evidence type="ECO:0000256" key="1">
    <source>
        <dbReference type="SAM" id="MobiDB-lite"/>
    </source>
</evidence>
<protein>
    <recommendedName>
        <fullName evidence="4">PLxRFG domain-containing protein</fullName>
    </recommendedName>
</protein>
<evidence type="ECO:0008006" key="4">
    <source>
        <dbReference type="Google" id="ProtNLM"/>
    </source>
</evidence>
<keyword evidence="3" id="KW-1185">Reference proteome</keyword>
<sequence length="372" mass="40100">MSSRDGKGKGKRTLATFASSSTVKPAPKAKKPKPAELPDLNVPHTYTRQSSTTVGPSHPLAPKVGKPFHDAIGALRDGGDQIVKTQFNLKVKRGTDKSVSVPVEGEFSVIGQGTGLVQGSLHTPNLTAYWGSSEDHSVLPANLSLQRARLEGRAIKQLTETGYQADAKKSQLDELNLNKDGSFPKRTTLGGIALGAHLEDITAYRAVSLQDVGSAIRAKTMATKWQILASGKEDAGQGFRDDLLTALPQLGNDGIEAAGLKKTGIAAVKAHWDAGGTAFSKRKQTKHIQAYHQEAHQAASDLFVKKLKDVRASGDFAQAGKWWTKKSAKLQSIFTDLASPDEATRKDAAERYQAIGTKYVQRKFDRHGIKRS</sequence>
<reference evidence="3" key="1">
    <citation type="journal article" date="2019" name="Int. J. Syst. Evol. Microbiol.">
        <title>The Global Catalogue of Microorganisms (GCM) 10K type strain sequencing project: providing services to taxonomists for standard genome sequencing and annotation.</title>
        <authorList>
            <consortium name="The Broad Institute Genomics Platform"/>
            <consortium name="The Broad Institute Genome Sequencing Center for Infectious Disease"/>
            <person name="Wu L."/>
            <person name="Ma J."/>
        </authorList>
    </citation>
    <scope>NUCLEOTIDE SEQUENCE [LARGE SCALE GENOMIC DNA]</scope>
    <source>
        <strain evidence="3">NBRC 110044</strain>
    </source>
</reference>
<organism evidence="2 3">
    <name type="scientific">Chitinimonas prasina</name>
    <dbReference type="NCBI Taxonomy" id="1434937"/>
    <lineage>
        <taxon>Bacteria</taxon>
        <taxon>Pseudomonadati</taxon>
        <taxon>Pseudomonadota</taxon>
        <taxon>Betaproteobacteria</taxon>
        <taxon>Neisseriales</taxon>
        <taxon>Chitinibacteraceae</taxon>
        <taxon>Chitinimonas</taxon>
    </lineage>
</organism>
<accession>A0ABQ5YEC2</accession>
<evidence type="ECO:0000313" key="3">
    <source>
        <dbReference type="Proteomes" id="UP001156706"/>
    </source>
</evidence>
<dbReference type="Proteomes" id="UP001156706">
    <property type="component" value="Unassembled WGS sequence"/>
</dbReference>
<dbReference type="RefSeq" id="WP_284195360.1">
    <property type="nucleotide sequence ID" value="NZ_BSOG01000001.1"/>
</dbReference>
<gene>
    <name evidence="2" type="ORF">GCM10007907_10190</name>
</gene>